<dbReference type="PANTHER" id="PTHR47338">
    <property type="entry name" value="ZN(II)2CYS6 TRANSCRIPTION FACTOR (EUROFUNG)-RELATED"/>
    <property type="match status" value="1"/>
</dbReference>
<evidence type="ECO:0008006" key="10">
    <source>
        <dbReference type="Google" id="ProtNLM"/>
    </source>
</evidence>
<dbReference type="STRING" id="1314800.A0A1B7MPR1"/>
<dbReference type="InterPro" id="IPR007219">
    <property type="entry name" value="XnlR_reg_dom"/>
</dbReference>
<dbReference type="CDD" id="cd12148">
    <property type="entry name" value="fungal_TF_MHR"/>
    <property type="match status" value="1"/>
</dbReference>
<dbReference type="GO" id="GO:0003677">
    <property type="term" value="F:DNA binding"/>
    <property type="evidence" value="ECO:0007669"/>
    <property type="project" value="InterPro"/>
</dbReference>
<feature type="domain" description="Copper-fist" evidence="7">
    <location>
        <begin position="31"/>
        <end position="57"/>
    </location>
</feature>
<name>A0A1B7MPR1_9AGAM</name>
<keyword evidence="4" id="KW-0804">Transcription</keyword>
<comment type="subcellular location">
    <subcellularLocation>
        <location evidence="1">Nucleus</location>
    </subcellularLocation>
</comment>
<dbReference type="InterPro" id="IPR036864">
    <property type="entry name" value="Zn2-C6_fun-type_DNA-bd_sf"/>
</dbReference>
<dbReference type="SMART" id="SM00906">
    <property type="entry name" value="Fungal_trans"/>
    <property type="match status" value="1"/>
</dbReference>
<evidence type="ECO:0000313" key="9">
    <source>
        <dbReference type="Proteomes" id="UP000092154"/>
    </source>
</evidence>
<keyword evidence="2" id="KW-0479">Metal-binding</keyword>
<evidence type="ECO:0000256" key="5">
    <source>
        <dbReference type="ARBA" id="ARBA00023242"/>
    </source>
</evidence>
<proteinExistence type="predicted"/>
<feature type="domain" description="Zn(2)-C6 fungal-type" evidence="6">
    <location>
        <begin position="23"/>
        <end position="55"/>
    </location>
</feature>
<dbReference type="PROSITE" id="PS00463">
    <property type="entry name" value="ZN2_CY6_FUNGAL_1"/>
    <property type="match status" value="1"/>
</dbReference>
<dbReference type="SMART" id="SM00066">
    <property type="entry name" value="GAL4"/>
    <property type="match status" value="1"/>
</dbReference>
<dbReference type="Proteomes" id="UP000092154">
    <property type="component" value="Unassembled WGS sequence"/>
</dbReference>
<dbReference type="Pfam" id="PF04082">
    <property type="entry name" value="Fungal_trans"/>
    <property type="match status" value="1"/>
</dbReference>
<dbReference type="SUPFAM" id="SSF57701">
    <property type="entry name" value="Zn2/Cys6 DNA-binding domain"/>
    <property type="match status" value="1"/>
</dbReference>
<dbReference type="Pfam" id="PF00172">
    <property type="entry name" value="Zn_clus"/>
    <property type="match status" value="1"/>
</dbReference>
<keyword evidence="9" id="KW-1185">Reference proteome</keyword>
<dbReference type="GO" id="GO:0005634">
    <property type="term" value="C:nucleus"/>
    <property type="evidence" value="ECO:0007669"/>
    <property type="project" value="UniProtKB-SubCell"/>
</dbReference>
<keyword evidence="5" id="KW-0539">Nucleus</keyword>
<reference evidence="8 9" key="1">
    <citation type="submission" date="2016-06" db="EMBL/GenBank/DDBJ databases">
        <title>Comparative genomics of the ectomycorrhizal sister species Rhizopogon vinicolor and Rhizopogon vesiculosus (Basidiomycota: Boletales) reveals a divergence of the mating type B locus.</title>
        <authorList>
            <consortium name="DOE Joint Genome Institute"/>
            <person name="Mujic A.B."/>
            <person name="Kuo A."/>
            <person name="Tritt A."/>
            <person name="Lipzen A."/>
            <person name="Chen C."/>
            <person name="Johnson J."/>
            <person name="Sharma A."/>
            <person name="Barry K."/>
            <person name="Grigoriev I.V."/>
            <person name="Spatafora J.W."/>
        </authorList>
    </citation>
    <scope>NUCLEOTIDE SEQUENCE [LARGE SCALE GENOMIC DNA]</scope>
    <source>
        <strain evidence="8 9">AM-OR11-026</strain>
    </source>
</reference>
<evidence type="ECO:0000256" key="2">
    <source>
        <dbReference type="ARBA" id="ARBA00022723"/>
    </source>
</evidence>
<dbReference type="OrthoDB" id="2309723at2759"/>
<dbReference type="PANTHER" id="PTHR47338:SF29">
    <property type="entry name" value="ZN(2)-C6 FUNGAL-TYPE DOMAIN-CONTAINING PROTEIN"/>
    <property type="match status" value="1"/>
</dbReference>
<dbReference type="InParanoid" id="A0A1B7MPR1"/>
<dbReference type="PROSITE" id="PS50048">
    <property type="entry name" value="ZN2_CY6_FUNGAL_2"/>
    <property type="match status" value="1"/>
</dbReference>
<dbReference type="AlphaFoldDB" id="A0A1B7MPR1"/>
<dbReference type="PROSITE" id="PS50073">
    <property type="entry name" value="COPPER_FIST_2"/>
    <property type="match status" value="1"/>
</dbReference>
<dbReference type="InterPro" id="IPR050815">
    <property type="entry name" value="TF_fung"/>
</dbReference>
<dbReference type="GO" id="GO:0008270">
    <property type="term" value="F:zinc ion binding"/>
    <property type="evidence" value="ECO:0007669"/>
    <property type="project" value="InterPro"/>
</dbReference>
<evidence type="ECO:0000259" key="7">
    <source>
        <dbReference type="PROSITE" id="PS50073"/>
    </source>
</evidence>
<dbReference type="InterPro" id="IPR001083">
    <property type="entry name" value="Cu_fist_DNA-bd_dom"/>
</dbReference>
<protein>
    <recommendedName>
        <fullName evidence="10">Zn(2)-C6 fungal-type domain-containing protein</fullName>
    </recommendedName>
</protein>
<dbReference type="Gene3D" id="4.10.240.10">
    <property type="entry name" value="Zn(2)-C6 fungal-type DNA-binding domain"/>
    <property type="match status" value="1"/>
</dbReference>
<accession>A0A1B7MPR1</accession>
<evidence type="ECO:0000256" key="1">
    <source>
        <dbReference type="ARBA" id="ARBA00004123"/>
    </source>
</evidence>
<evidence type="ECO:0000256" key="3">
    <source>
        <dbReference type="ARBA" id="ARBA00023015"/>
    </source>
</evidence>
<dbReference type="CDD" id="cd00067">
    <property type="entry name" value="GAL4"/>
    <property type="match status" value="1"/>
</dbReference>
<dbReference type="EMBL" id="KV448592">
    <property type="protein sequence ID" value="OAX34588.1"/>
    <property type="molecule type" value="Genomic_DNA"/>
</dbReference>
<keyword evidence="3" id="KW-0805">Transcription regulation</keyword>
<dbReference type="InterPro" id="IPR001138">
    <property type="entry name" value="Zn2Cys6_DnaBD"/>
</dbReference>
<evidence type="ECO:0000256" key="4">
    <source>
        <dbReference type="ARBA" id="ARBA00023163"/>
    </source>
</evidence>
<dbReference type="GO" id="GO:0006351">
    <property type="term" value="P:DNA-templated transcription"/>
    <property type="evidence" value="ECO:0007669"/>
    <property type="project" value="InterPro"/>
</dbReference>
<organism evidence="8 9">
    <name type="scientific">Rhizopogon vinicolor AM-OR11-026</name>
    <dbReference type="NCBI Taxonomy" id="1314800"/>
    <lineage>
        <taxon>Eukaryota</taxon>
        <taxon>Fungi</taxon>
        <taxon>Dikarya</taxon>
        <taxon>Basidiomycota</taxon>
        <taxon>Agaricomycotina</taxon>
        <taxon>Agaricomycetes</taxon>
        <taxon>Agaricomycetidae</taxon>
        <taxon>Boletales</taxon>
        <taxon>Suillineae</taxon>
        <taxon>Rhizopogonaceae</taxon>
        <taxon>Rhizopogon</taxon>
    </lineage>
</organism>
<evidence type="ECO:0000259" key="6">
    <source>
        <dbReference type="PROSITE" id="PS50048"/>
    </source>
</evidence>
<dbReference type="GO" id="GO:0000981">
    <property type="term" value="F:DNA-binding transcription factor activity, RNA polymerase II-specific"/>
    <property type="evidence" value="ECO:0007669"/>
    <property type="project" value="InterPro"/>
</dbReference>
<evidence type="ECO:0000313" key="8">
    <source>
        <dbReference type="EMBL" id="OAX34588.1"/>
    </source>
</evidence>
<gene>
    <name evidence="8" type="ORF">K503DRAFT_774394</name>
</gene>
<sequence>MTTSEPSGSPLNHSLSALQRGKACIACRRRKVRCDGVRPTCGQCIRGHRHEDCEYTDGHVKSRTHMLEEDIVRLQARVQELEHPEHTIPAVALHDPYSLPGVSQESSAQMDFQHVYPPSSISPASSHGVPDEPPRHIVLESLNKIIPYADELGFFLHVPRVRASLETTSGHEIPLALQNALILISLHITETQQQSAYEMTLLSTSLRQLTDIIPFCSASTRDLLHVIQTEVLLELYLFRVGRTVEARYHLGAAASLALAFRLHSSSPADDERHIPADMQSMLFDIFRTPFPHPVDQIERTEGIHAFWIIFTRDKCRSAILGIPPSISGSVRITVPWPRRIQEVNFSDQDIHFMNSQPGDRAQVDTTKQFLDGVSSDEEDNSSTLALYAKAIVLFDKANNLVEQYTSDPRIQEMPSFRKEFALLDALTERLQASIPYNSFTTPSSLQLDRTPSPPHVVPRYAIYTQSVLSLAIIRLHSPFHESYAPSNAKCVAAAMRIARALQGMNFNTLQFVDPVIVIWINASFVIHAEITRLHSLKANWAIQFADRDEEEFVQALKIVLDVLRDMVDRCPVHILRRKLEAVLPLLEYLGPTQYLAPGYNSS</sequence>
<dbReference type="GO" id="GO:0005507">
    <property type="term" value="F:copper ion binding"/>
    <property type="evidence" value="ECO:0007669"/>
    <property type="project" value="InterPro"/>
</dbReference>